<accession>A0A9E7GWK9</accession>
<evidence type="ECO:0000313" key="3">
    <source>
        <dbReference type="Proteomes" id="UP001055439"/>
    </source>
</evidence>
<proteinExistence type="predicted"/>
<feature type="non-terminal residue" evidence="2">
    <location>
        <position position="1"/>
    </location>
</feature>
<organism evidence="2 3">
    <name type="scientific">Musa troglodytarum</name>
    <name type="common">fe'i banana</name>
    <dbReference type="NCBI Taxonomy" id="320322"/>
    <lineage>
        <taxon>Eukaryota</taxon>
        <taxon>Viridiplantae</taxon>
        <taxon>Streptophyta</taxon>
        <taxon>Embryophyta</taxon>
        <taxon>Tracheophyta</taxon>
        <taxon>Spermatophyta</taxon>
        <taxon>Magnoliopsida</taxon>
        <taxon>Liliopsida</taxon>
        <taxon>Zingiberales</taxon>
        <taxon>Musaceae</taxon>
        <taxon>Musa</taxon>
    </lineage>
</organism>
<name>A0A9E7GWK9_9LILI</name>
<feature type="compositionally biased region" description="Basic and acidic residues" evidence="1">
    <location>
        <begin position="1"/>
        <end position="16"/>
    </location>
</feature>
<dbReference type="Proteomes" id="UP001055439">
    <property type="component" value="Chromosome 7"/>
</dbReference>
<protein>
    <submittedName>
        <fullName evidence="2">Uncharacterized protein</fullName>
    </submittedName>
</protein>
<dbReference type="AlphaFoldDB" id="A0A9E7GWK9"/>
<dbReference type="EMBL" id="CP097509">
    <property type="protein sequence ID" value="URE19449.1"/>
    <property type="molecule type" value="Genomic_DNA"/>
</dbReference>
<evidence type="ECO:0000256" key="1">
    <source>
        <dbReference type="SAM" id="MobiDB-lite"/>
    </source>
</evidence>
<keyword evidence="3" id="KW-1185">Reference proteome</keyword>
<reference evidence="2" key="1">
    <citation type="submission" date="2022-05" db="EMBL/GenBank/DDBJ databases">
        <title>The Musa troglodytarum L. genome provides insights into the mechanism of non-climacteric behaviour and enrichment of carotenoids.</title>
        <authorList>
            <person name="Wang J."/>
        </authorList>
    </citation>
    <scope>NUCLEOTIDE SEQUENCE</scope>
    <source>
        <tissue evidence="2">Leaf</tissue>
    </source>
</reference>
<evidence type="ECO:0000313" key="2">
    <source>
        <dbReference type="EMBL" id="URE19449.1"/>
    </source>
</evidence>
<feature type="region of interest" description="Disordered" evidence="1">
    <location>
        <begin position="1"/>
        <end position="24"/>
    </location>
</feature>
<gene>
    <name evidence="2" type="ORF">MUK42_10640</name>
</gene>
<sequence length="154" mass="16888">GLPDDTSLKATDHGDSANDDPFPVESVKLRTVDDATSCGCFRSPGCLRLERSDGSIDRDLGGDPCHERTSGERSLCFPHQLIRSHTGLQSLNRSPHPMANANLGYVPGNAHVLVILNACVVYPSNTGIHNIRQWQKHNGRRHDLKPHQASTEFT</sequence>